<evidence type="ECO:0008006" key="9">
    <source>
        <dbReference type="Google" id="ProtNLM"/>
    </source>
</evidence>
<dbReference type="OMA" id="FLQWGFH"/>
<evidence type="ECO:0000313" key="8">
    <source>
        <dbReference type="Proteomes" id="UP000054270"/>
    </source>
</evidence>
<comment type="similarity">
    <text evidence="2">Belongs to the ATP11 family.</text>
</comment>
<feature type="compositionally biased region" description="Polar residues" evidence="6">
    <location>
        <begin position="86"/>
        <end position="100"/>
    </location>
</feature>
<keyword evidence="3" id="KW-0809">Transit peptide</keyword>
<keyword evidence="8" id="KW-1185">Reference proteome</keyword>
<dbReference type="InterPro" id="IPR010591">
    <property type="entry name" value="ATP11"/>
</dbReference>
<sequence length="353" mass="39430">MNVRLLTRSLKVRPRVLPTSTSRCIVSRRAISDDAAERKFKYLDKLRQKAEESGLTVEKLVEKAKSEEVERRKAEAEKLRATIPAPQTTSHAPVGSTKSKNVPPVQIGERKDAPPFRPLSSILNLDRILAAPHTADQISALWTTYHASRSGGTGRGFVCAAISVEQYHKLEITAKRYPAFVVPLPRIQVGSEKGEMALEEVAHEFFFLQWDFHPSPPIPTSSDDPFAKPIHRTAEGSNPPSATVLFTPLQEYKLRDSFATPYLILTVYTDLATTHGTVLLRGEITPSPADPAKFLLSQLDAQALTLAIQKFYLWNDHTGSGELPEGQRLLRAFHEAPEDFKWEDLLKFSKLTI</sequence>
<comment type="subcellular location">
    <subcellularLocation>
        <location evidence="1">Mitochondrion</location>
    </subcellularLocation>
</comment>
<evidence type="ECO:0000256" key="6">
    <source>
        <dbReference type="SAM" id="MobiDB-lite"/>
    </source>
</evidence>
<evidence type="ECO:0000313" key="7">
    <source>
        <dbReference type="EMBL" id="KJA25779.1"/>
    </source>
</evidence>
<name>A0A0D2P4E6_HYPSF</name>
<feature type="coiled-coil region" evidence="5">
    <location>
        <begin position="43"/>
        <end position="77"/>
    </location>
</feature>
<reference evidence="8" key="1">
    <citation type="submission" date="2014-04" db="EMBL/GenBank/DDBJ databases">
        <title>Evolutionary Origins and Diversification of the Mycorrhizal Mutualists.</title>
        <authorList>
            <consortium name="DOE Joint Genome Institute"/>
            <consortium name="Mycorrhizal Genomics Consortium"/>
            <person name="Kohler A."/>
            <person name="Kuo A."/>
            <person name="Nagy L.G."/>
            <person name="Floudas D."/>
            <person name="Copeland A."/>
            <person name="Barry K.W."/>
            <person name="Cichocki N."/>
            <person name="Veneault-Fourrey C."/>
            <person name="LaButti K."/>
            <person name="Lindquist E.A."/>
            <person name="Lipzen A."/>
            <person name="Lundell T."/>
            <person name="Morin E."/>
            <person name="Murat C."/>
            <person name="Riley R."/>
            <person name="Ohm R."/>
            <person name="Sun H."/>
            <person name="Tunlid A."/>
            <person name="Henrissat B."/>
            <person name="Grigoriev I.V."/>
            <person name="Hibbett D.S."/>
            <person name="Martin F."/>
        </authorList>
    </citation>
    <scope>NUCLEOTIDE SEQUENCE [LARGE SCALE GENOMIC DNA]</scope>
    <source>
        <strain evidence="8">FD-334 SS-4</strain>
    </source>
</reference>
<keyword evidence="4" id="KW-0496">Mitochondrion</keyword>
<dbReference type="EMBL" id="KN817530">
    <property type="protein sequence ID" value="KJA25779.1"/>
    <property type="molecule type" value="Genomic_DNA"/>
</dbReference>
<evidence type="ECO:0000256" key="4">
    <source>
        <dbReference type="ARBA" id="ARBA00023128"/>
    </source>
</evidence>
<dbReference type="STRING" id="945553.A0A0D2P4E6"/>
<keyword evidence="5" id="KW-0175">Coiled coil</keyword>
<dbReference type="Proteomes" id="UP000054270">
    <property type="component" value="Unassembled WGS sequence"/>
</dbReference>
<dbReference type="OrthoDB" id="16535at2759"/>
<dbReference type="AlphaFoldDB" id="A0A0D2P4E6"/>
<dbReference type="Pfam" id="PF06644">
    <property type="entry name" value="ATP11"/>
    <property type="match status" value="1"/>
</dbReference>
<dbReference type="GO" id="GO:0005739">
    <property type="term" value="C:mitochondrion"/>
    <property type="evidence" value="ECO:0007669"/>
    <property type="project" value="UniProtKB-SubCell"/>
</dbReference>
<evidence type="ECO:0000256" key="5">
    <source>
        <dbReference type="SAM" id="Coils"/>
    </source>
</evidence>
<organism evidence="7 8">
    <name type="scientific">Hypholoma sublateritium (strain FD-334 SS-4)</name>
    <dbReference type="NCBI Taxonomy" id="945553"/>
    <lineage>
        <taxon>Eukaryota</taxon>
        <taxon>Fungi</taxon>
        <taxon>Dikarya</taxon>
        <taxon>Basidiomycota</taxon>
        <taxon>Agaricomycotina</taxon>
        <taxon>Agaricomycetes</taxon>
        <taxon>Agaricomycetidae</taxon>
        <taxon>Agaricales</taxon>
        <taxon>Agaricineae</taxon>
        <taxon>Strophariaceae</taxon>
        <taxon>Hypholoma</taxon>
    </lineage>
</organism>
<accession>A0A0D2P4E6</accession>
<proteinExistence type="inferred from homology"/>
<dbReference type="GO" id="GO:0033615">
    <property type="term" value="P:mitochondrial proton-transporting ATP synthase complex assembly"/>
    <property type="evidence" value="ECO:0007669"/>
    <property type="project" value="TreeGrafter"/>
</dbReference>
<evidence type="ECO:0000256" key="3">
    <source>
        <dbReference type="ARBA" id="ARBA00022946"/>
    </source>
</evidence>
<gene>
    <name evidence="7" type="ORF">HYPSUDRAFT_133970</name>
</gene>
<evidence type="ECO:0000256" key="1">
    <source>
        <dbReference type="ARBA" id="ARBA00004173"/>
    </source>
</evidence>
<protein>
    <recommendedName>
        <fullName evidence="9">ATP11-domain-containing protein</fullName>
    </recommendedName>
</protein>
<dbReference type="PANTHER" id="PTHR13126:SF0">
    <property type="entry name" value="ATP SYNTHASE MITOCHONDRIAL F1 COMPLEX ASSEMBLY FACTOR 1"/>
    <property type="match status" value="1"/>
</dbReference>
<feature type="region of interest" description="Disordered" evidence="6">
    <location>
        <begin position="86"/>
        <end position="113"/>
    </location>
</feature>
<evidence type="ECO:0000256" key="2">
    <source>
        <dbReference type="ARBA" id="ARBA00009116"/>
    </source>
</evidence>
<dbReference type="PANTHER" id="PTHR13126">
    <property type="entry name" value="CHAPERONE ATP11"/>
    <property type="match status" value="1"/>
</dbReference>